<sequence>MYQTSNGGNGGQGGFFAGNGGNGGNAGSIPAGFMAPAENGIGGNGGGAQLVGNGGNGGAGAGASQGGTGGTGGRGGDLFGQPGADGPRSRRTRGRLDTCLTRSADWTGARIARDRSTGRPFAQARRRFADRPRRRRRAVGAQDLRSAGQCPTRPHRHRGRPMGQIPGPAGGPAVVDRSPVAGGWLRWSDKLAAAPLRPGKGRSRCACILVSQVRHRVSTSPRPARRSVWQFGWSTIRSMSRVSRRSGRMRSNSAPRIWPGCWPAIPDVSRR</sequence>
<feature type="compositionally biased region" description="Basic residues" evidence="1">
    <location>
        <begin position="124"/>
        <end position="138"/>
    </location>
</feature>
<dbReference type="EMBL" id="MVBN01000002">
    <property type="protein sequence ID" value="OOK80631.1"/>
    <property type="molecule type" value="Genomic_DNA"/>
</dbReference>
<name>A0A1V3XQ50_MYCKA</name>
<evidence type="ECO:0000256" key="1">
    <source>
        <dbReference type="SAM" id="MobiDB-lite"/>
    </source>
</evidence>
<evidence type="ECO:0000313" key="2">
    <source>
        <dbReference type="EMBL" id="OOK80631.1"/>
    </source>
</evidence>
<dbReference type="AlphaFoldDB" id="A0A1V3XQ50"/>
<dbReference type="Proteomes" id="UP000188532">
    <property type="component" value="Unassembled WGS sequence"/>
</dbReference>
<feature type="region of interest" description="Disordered" evidence="1">
    <location>
        <begin position="115"/>
        <end position="172"/>
    </location>
</feature>
<reference evidence="2 3" key="1">
    <citation type="submission" date="2017-02" db="EMBL/GenBank/DDBJ databases">
        <title>Complete genome sequences of Mycobacterium kansasii strains isolated from rhesus macaques.</title>
        <authorList>
            <person name="Panda A."/>
            <person name="Nagaraj S."/>
            <person name="Zhao X."/>
            <person name="Tettelin H."/>
            <person name="Detolla L.J."/>
        </authorList>
    </citation>
    <scope>NUCLEOTIDE SEQUENCE [LARGE SCALE GENOMIC DNA]</scope>
    <source>
        <strain evidence="2 3">11-3469</strain>
    </source>
</reference>
<accession>A0A1V3XQ50</accession>
<gene>
    <name evidence="2" type="ORF">BZL29_2879</name>
</gene>
<feature type="region of interest" description="Disordered" evidence="1">
    <location>
        <begin position="58"/>
        <end position="97"/>
    </location>
</feature>
<feature type="compositionally biased region" description="Gly residues" evidence="1">
    <location>
        <begin position="58"/>
        <end position="78"/>
    </location>
</feature>
<comment type="caution">
    <text evidence="2">The sequence shown here is derived from an EMBL/GenBank/DDBJ whole genome shotgun (WGS) entry which is preliminary data.</text>
</comment>
<evidence type="ECO:0000313" key="3">
    <source>
        <dbReference type="Proteomes" id="UP000188532"/>
    </source>
</evidence>
<organism evidence="2 3">
    <name type="scientific">Mycobacterium kansasii</name>
    <dbReference type="NCBI Taxonomy" id="1768"/>
    <lineage>
        <taxon>Bacteria</taxon>
        <taxon>Bacillati</taxon>
        <taxon>Actinomycetota</taxon>
        <taxon>Actinomycetes</taxon>
        <taxon>Mycobacteriales</taxon>
        <taxon>Mycobacteriaceae</taxon>
        <taxon>Mycobacterium</taxon>
    </lineage>
</organism>
<protein>
    <submittedName>
        <fullName evidence="2">Putative formamidopyrimidine-DNA glycosylase</fullName>
    </submittedName>
</protein>
<proteinExistence type="predicted"/>